<gene>
    <name evidence="2" type="ORF">EJB05_41267</name>
</gene>
<evidence type="ECO:0000313" key="3">
    <source>
        <dbReference type="Proteomes" id="UP000324897"/>
    </source>
</evidence>
<dbReference type="OrthoDB" id="666462at2759"/>
<keyword evidence="3" id="KW-1185">Reference proteome</keyword>
<proteinExistence type="predicted"/>
<dbReference type="AlphaFoldDB" id="A0A5J9T991"/>
<reference evidence="2 3" key="1">
    <citation type="journal article" date="2019" name="Sci. Rep.">
        <title>A high-quality genome of Eragrostis curvula grass provides insights into Poaceae evolution and supports new strategies to enhance forage quality.</title>
        <authorList>
            <person name="Carballo J."/>
            <person name="Santos B.A.C.M."/>
            <person name="Zappacosta D."/>
            <person name="Garbus I."/>
            <person name="Selva J.P."/>
            <person name="Gallo C.A."/>
            <person name="Diaz A."/>
            <person name="Albertini E."/>
            <person name="Caccamo M."/>
            <person name="Echenique V."/>
        </authorList>
    </citation>
    <scope>NUCLEOTIDE SEQUENCE [LARGE SCALE GENOMIC DNA]</scope>
    <source>
        <strain evidence="3">cv. Victoria</strain>
        <tissue evidence="2">Leaf</tissue>
    </source>
</reference>
<comment type="caution">
    <text evidence="2">The sequence shown here is derived from an EMBL/GenBank/DDBJ whole genome shotgun (WGS) entry which is preliminary data.</text>
</comment>
<dbReference type="EMBL" id="RWGY01000039">
    <property type="protein sequence ID" value="TVU07892.1"/>
    <property type="molecule type" value="Genomic_DNA"/>
</dbReference>
<protein>
    <submittedName>
        <fullName evidence="2">Uncharacterized protein</fullName>
    </submittedName>
</protein>
<dbReference type="Gramene" id="TVU07892">
    <property type="protein sequence ID" value="TVU07892"/>
    <property type="gene ID" value="EJB05_41267"/>
</dbReference>
<name>A0A5J9T991_9POAL</name>
<organism evidence="2 3">
    <name type="scientific">Eragrostis curvula</name>
    <name type="common">weeping love grass</name>
    <dbReference type="NCBI Taxonomy" id="38414"/>
    <lineage>
        <taxon>Eukaryota</taxon>
        <taxon>Viridiplantae</taxon>
        <taxon>Streptophyta</taxon>
        <taxon>Embryophyta</taxon>
        <taxon>Tracheophyta</taxon>
        <taxon>Spermatophyta</taxon>
        <taxon>Magnoliopsida</taxon>
        <taxon>Liliopsida</taxon>
        <taxon>Poales</taxon>
        <taxon>Poaceae</taxon>
        <taxon>PACMAD clade</taxon>
        <taxon>Chloridoideae</taxon>
        <taxon>Eragrostideae</taxon>
        <taxon>Eragrostidinae</taxon>
        <taxon>Eragrostis</taxon>
    </lineage>
</organism>
<feature type="signal peptide" evidence="1">
    <location>
        <begin position="1"/>
        <end position="26"/>
    </location>
</feature>
<evidence type="ECO:0000256" key="1">
    <source>
        <dbReference type="SAM" id="SignalP"/>
    </source>
</evidence>
<sequence>MATKQAVAALLLLLLVVGGELGHADAVPLKRALSIGWMNGVRGGSPGGMQPSDTAKLSGTATVGEESNHYTSAEEAKFIHTVPSLVRPPRLPPS</sequence>
<evidence type="ECO:0000313" key="2">
    <source>
        <dbReference type="EMBL" id="TVU07892.1"/>
    </source>
</evidence>
<accession>A0A5J9T991</accession>
<keyword evidence="1" id="KW-0732">Signal</keyword>
<dbReference type="Proteomes" id="UP000324897">
    <property type="component" value="Chromosome 3"/>
</dbReference>
<feature type="chain" id="PRO_5023807216" evidence="1">
    <location>
        <begin position="27"/>
        <end position="94"/>
    </location>
</feature>